<dbReference type="GO" id="GO:0046464">
    <property type="term" value="P:acylglycerol catabolic process"/>
    <property type="evidence" value="ECO:0007669"/>
    <property type="project" value="TreeGrafter"/>
</dbReference>
<evidence type="ECO:0000313" key="3">
    <source>
        <dbReference type="Proteomes" id="UP000199101"/>
    </source>
</evidence>
<dbReference type="PRINTS" id="PR00111">
    <property type="entry name" value="ABHYDROLASE"/>
</dbReference>
<dbReference type="GO" id="GO:0047372">
    <property type="term" value="F:monoacylglycerol lipase activity"/>
    <property type="evidence" value="ECO:0007669"/>
    <property type="project" value="TreeGrafter"/>
</dbReference>
<organism evidence="2 3">
    <name type="scientific">Rhizobium multihospitium</name>
    <dbReference type="NCBI Taxonomy" id="410764"/>
    <lineage>
        <taxon>Bacteria</taxon>
        <taxon>Pseudomonadati</taxon>
        <taxon>Pseudomonadota</taxon>
        <taxon>Alphaproteobacteria</taxon>
        <taxon>Hyphomicrobiales</taxon>
        <taxon>Rhizobiaceae</taxon>
        <taxon>Rhizobium/Agrobacterium group</taxon>
        <taxon>Rhizobium</taxon>
    </lineage>
</organism>
<gene>
    <name evidence="2" type="ORF">GA0061103_2883</name>
</gene>
<evidence type="ECO:0000313" key="2">
    <source>
        <dbReference type="EMBL" id="SCB20593.1"/>
    </source>
</evidence>
<reference evidence="3" key="1">
    <citation type="submission" date="2016-08" db="EMBL/GenBank/DDBJ databases">
        <authorList>
            <person name="Varghese N."/>
            <person name="Submissions Spin"/>
        </authorList>
    </citation>
    <scope>NUCLEOTIDE SEQUENCE [LARGE SCALE GENOMIC DNA]</scope>
    <source>
        <strain evidence="3">HAMBI 2975</strain>
    </source>
</reference>
<dbReference type="SUPFAM" id="SSF53474">
    <property type="entry name" value="alpha/beta-Hydrolases"/>
    <property type="match status" value="1"/>
</dbReference>
<dbReference type="InterPro" id="IPR029058">
    <property type="entry name" value="AB_hydrolase_fold"/>
</dbReference>
<dbReference type="GO" id="GO:0016020">
    <property type="term" value="C:membrane"/>
    <property type="evidence" value="ECO:0007669"/>
    <property type="project" value="TreeGrafter"/>
</dbReference>
<dbReference type="PANTHER" id="PTHR43798:SF33">
    <property type="entry name" value="HYDROLASE, PUTATIVE (AFU_ORTHOLOGUE AFUA_2G14860)-RELATED"/>
    <property type="match status" value="1"/>
</dbReference>
<dbReference type="PANTHER" id="PTHR43798">
    <property type="entry name" value="MONOACYLGLYCEROL LIPASE"/>
    <property type="match status" value="1"/>
</dbReference>
<dbReference type="STRING" id="410764.GA0061103_2883"/>
<proteinExistence type="predicted"/>
<protein>
    <submittedName>
        <fullName evidence="2">Pimeloyl-ACP methyl ester carboxylesterase</fullName>
    </submittedName>
</protein>
<dbReference type="Gene3D" id="3.40.50.1820">
    <property type="entry name" value="alpha/beta hydrolase"/>
    <property type="match status" value="1"/>
</dbReference>
<evidence type="ECO:0000259" key="1">
    <source>
        <dbReference type="Pfam" id="PF00561"/>
    </source>
</evidence>
<dbReference type="AlphaFoldDB" id="A0A1C3UYL5"/>
<feature type="domain" description="AB hydrolase-1" evidence="1">
    <location>
        <begin position="25"/>
        <end position="128"/>
    </location>
</feature>
<dbReference type="InterPro" id="IPR000073">
    <property type="entry name" value="AB_hydrolase_1"/>
</dbReference>
<name>A0A1C3UYL5_9HYPH</name>
<keyword evidence="3" id="KW-1185">Reference proteome</keyword>
<accession>A0A1C3UYL5</accession>
<dbReference type="InterPro" id="IPR050266">
    <property type="entry name" value="AB_hydrolase_sf"/>
</dbReference>
<dbReference type="Proteomes" id="UP000199101">
    <property type="component" value="Unassembled WGS sequence"/>
</dbReference>
<sequence length="258" mass="27884">MKTFQSKTAQGAIRFHDIPGPEDEPPLLFVHGLGCASSCDYPTVAANPALSGRRLLLIDLPGSGFSDHPADFGYGITDHAQTIVEFIRGSKLESVDLFGHSMGGAVAIKVAHLLADRVRHLVLSEPNLDSGGGFFSRKIAEMSEADYLAHGHADLIRTCLTDGNDIWGASLSISSPYAVHRSASSLVLGDFPTWREQLYQLPMPTTVIFGENSLPDPDWETLPKHGINVEMVDQAGHSMAWENPQTLAAAIKRGLTLQ</sequence>
<dbReference type="EMBL" id="FMAG01000002">
    <property type="protein sequence ID" value="SCB20593.1"/>
    <property type="molecule type" value="Genomic_DNA"/>
</dbReference>
<dbReference type="Pfam" id="PF00561">
    <property type="entry name" value="Abhydrolase_1"/>
    <property type="match status" value="1"/>
</dbReference>